<sequence>MSYSQNEPSYPGLGGYDRYGGYGGTGTFYNPIIRVPTPHSAPERFTGKAMSIERFLYMLEMKCYSLGGKGARVAGSKYDILGGYVKILKSFMRLRDTRHGIRKVEGTNCPTLRGLHPTDCLSLQCIYSYNITNSFPTDKEATFEEISQTCGLNVIDTRPHTAASKLIAENTLIRDFVGIGSEERFQAAAYGFSLGHKTTKGLYEELRDHPSRGHRWANAMSAYASRIPLEPLITKYDWASLGSATIVDVGGGYGPVSIGLAKAFPKPTFIVQDFADVVAEGPAKVPTNISDRISFMAYDMMNPQVVKSADVYFFRAIFHNWTDHYCIKILRNQIPALKDGAKLLIDDSCLHEPGSLPWYLEKRRRTMDLQMLSYFGSRERTLSDWELIFKEADERFEFKNAIELSGEPDPLTRRQLFRKIVKGFEKKDYTLAQAELRIKQLEARVEQLEPRKRRKVRTSPNSKFADIRVIKEAQVAVGDREIDKEDSDSSIESTTTGDCIEVQDS</sequence>
<dbReference type="InterPro" id="IPR001077">
    <property type="entry name" value="COMT_C"/>
</dbReference>
<keyword evidence="2" id="KW-0808">Transferase</keyword>
<evidence type="ECO:0000256" key="5">
    <source>
        <dbReference type="SAM" id="MobiDB-lite"/>
    </source>
</evidence>
<reference evidence="7 8" key="1">
    <citation type="submission" date="2020-03" db="EMBL/GenBank/DDBJ databases">
        <title>Draft Genome Sequence of Cudoniella acicularis.</title>
        <authorList>
            <person name="Buettner E."/>
            <person name="Kellner H."/>
        </authorList>
    </citation>
    <scope>NUCLEOTIDE SEQUENCE [LARGE SCALE GENOMIC DNA]</scope>
    <source>
        <strain evidence="7 8">DSM 108380</strain>
    </source>
</reference>
<gene>
    <name evidence="7" type="ORF">G7Y89_g10598</name>
</gene>
<accession>A0A8H4VYL6</accession>
<dbReference type="InterPro" id="IPR016461">
    <property type="entry name" value="COMT-like"/>
</dbReference>
<feature type="domain" description="O-methyltransferase C-terminal" evidence="6">
    <location>
        <begin position="180"/>
        <end position="392"/>
    </location>
</feature>
<feature type="coiled-coil region" evidence="4">
    <location>
        <begin position="424"/>
        <end position="451"/>
    </location>
</feature>
<name>A0A8H4VYL6_9HELO</name>
<evidence type="ECO:0000256" key="4">
    <source>
        <dbReference type="SAM" id="Coils"/>
    </source>
</evidence>
<evidence type="ECO:0000313" key="8">
    <source>
        <dbReference type="Proteomes" id="UP000566819"/>
    </source>
</evidence>
<evidence type="ECO:0000256" key="3">
    <source>
        <dbReference type="ARBA" id="ARBA00022691"/>
    </source>
</evidence>
<dbReference type="Pfam" id="PF00891">
    <property type="entry name" value="Methyltransf_2"/>
    <property type="match status" value="1"/>
</dbReference>
<keyword evidence="4" id="KW-0175">Coiled coil</keyword>
<dbReference type="PROSITE" id="PS51683">
    <property type="entry name" value="SAM_OMT_II"/>
    <property type="match status" value="1"/>
</dbReference>
<proteinExistence type="predicted"/>
<dbReference type="Gene3D" id="3.40.50.150">
    <property type="entry name" value="Vaccinia Virus protein VP39"/>
    <property type="match status" value="1"/>
</dbReference>
<feature type="region of interest" description="Disordered" evidence="5">
    <location>
        <begin position="479"/>
        <end position="505"/>
    </location>
</feature>
<dbReference type="AlphaFoldDB" id="A0A8H4VYL6"/>
<comment type="caution">
    <text evidence="7">The sequence shown here is derived from an EMBL/GenBank/DDBJ whole genome shotgun (WGS) entry which is preliminary data.</text>
</comment>
<evidence type="ECO:0000313" key="7">
    <source>
        <dbReference type="EMBL" id="KAF4627553.1"/>
    </source>
</evidence>
<dbReference type="GO" id="GO:0008171">
    <property type="term" value="F:O-methyltransferase activity"/>
    <property type="evidence" value="ECO:0007669"/>
    <property type="project" value="InterPro"/>
</dbReference>
<keyword evidence="3" id="KW-0949">S-adenosyl-L-methionine</keyword>
<dbReference type="Proteomes" id="UP000566819">
    <property type="component" value="Unassembled WGS sequence"/>
</dbReference>
<dbReference type="GO" id="GO:0032259">
    <property type="term" value="P:methylation"/>
    <property type="evidence" value="ECO:0007669"/>
    <property type="project" value="UniProtKB-KW"/>
</dbReference>
<keyword evidence="1" id="KW-0489">Methyltransferase</keyword>
<dbReference type="InterPro" id="IPR029063">
    <property type="entry name" value="SAM-dependent_MTases_sf"/>
</dbReference>
<dbReference type="PANTHER" id="PTHR43712">
    <property type="entry name" value="PUTATIVE (AFU_ORTHOLOGUE AFUA_4G14580)-RELATED"/>
    <property type="match status" value="1"/>
</dbReference>
<evidence type="ECO:0000259" key="6">
    <source>
        <dbReference type="Pfam" id="PF00891"/>
    </source>
</evidence>
<dbReference type="SUPFAM" id="SSF53335">
    <property type="entry name" value="S-adenosyl-L-methionine-dependent methyltransferases"/>
    <property type="match status" value="1"/>
</dbReference>
<dbReference type="EMBL" id="JAAMPI010000949">
    <property type="protein sequence ID" value="KAF4627553.1"/>
    <property type="molecule type" value="Genomic_DNA"/>
</dbReference>
<dbReference type="PANTHER" id="PTHR43712:SF12">
    <property type="entry name" value="STERIGMATOCYSTIN 8-O-METHYLTRANSFERASE"/>
    <property type="match status" value="1"/>
</dbReference>
<evidence type="ECO:0000256" key="1">
    <source>
        <dbReference type="ARBA" id="ARBA00022603"/>
    </source>
</evidence>
<protein>
    <recommendedName>
        <fullName evidence="6">O-methyltransferase C-terminal domain-containing protein</fullName>
    </recommendedName>
</protein>
<evidence type="ECO:0000256" key="2">
    <source>
        <dbReference type="ARBA" id="ARBA00022679"/>
    </source>
</evidence>
<keyword evidence="8" id="KW-1185">Reference proteome</keyword>
<organism evidence="7 8">
    <name type="scientific">Cudoniella acicularis</name>
    <dbReference type="NCBI Taxonomy" id="354080"/>
    <lineage>
        <taxon>Eukaryota</taxon>
        <taxon>Fungi</taxon>
        <taxon>Dikarya</taxon>
        <taxon>Ascomycota</taxon>
        <taxon>Pezizomycotina</taxon>
        <taxon>Leotiomycetes</taxon>
        <taxon>Helotiales</taxon>
        <taxon>Tricladiaceae</taxon>
        <taxon>Cudoniella</taxon>
    </lineage>
</organism>
<dbReference type="OrthoDB" id="1606438at2759"/>